<feature type="transmembrane region" description="Helical" evidence="13">
    <location>
        <begin position="366"/>
        <end position="385"/>
    </location>
</feature>
<protein>
    <recommendedName>
        <fullName evidence="4">Probable multidrug resistance protein NorM</fullName>
    </recommendedName>
    <alternativeName>
        <fullName evidence="12">Multidrug-efflux transporter</fullName>
    </alternativeName>
</protein>
<evidence type="ECO:0000256" key="11">
    <source>
        <dbReference type="ARBA" id="ARBA00023136"/>
    </source>
</evidence>
<comment type="subcellular location">
    <subcellularLocation>
        <location evidence="2">Cell membrane</location>
        <topology evidence="2">Multi-pass membrane protein</topology>
    </subcellularLocation>
</comment>
<evidence type="ECO:0000256" key="4">
    <source>
        <dbReference type="ARBA" id="ARBA00020268"/>
    </source>
</evidence>
<evidence type="ECO:0000256" key="2">
    <source>
        <dbReference type="ARBA" id="ARBA00004651"/>
    </source>
</evidence>
<dbReference type="NCBIfam" id="TIGR00797">
    <property type="entry name" value="matE"/>
    <property type="match status" value="1"/>
</dbReference>
<feature type="transmembrane region" description="Helical" evidence="13">
    <location>
        <begin position="198"/>
        <end position="220"/>
    </location>
</feature>
<evidence type="ECO:0000256" key="7">
    <source>
        <dbReference type="ARBA" id="ARBA00022475"/>
    </source>
</evidence>
<evidence type="ECO:0000256" key="6">
    <source>
        <dbReference type="ARBA" id="ARBA00022449"/>
    </source>
</evidence>
<keyword evidence="10" id="KW-0406">Ion transport</keyword>
<feature type="transmembrane region" description="Helical" evidence="13">
    <location>
        <begin position="166"/>
        <end position="186"/>
    </location>
</feature>
<dbReference type="EMBL" id="JACRSR010000003">
    <property type="protein sequence ID" value="MBC8531906.1"/>
    <property type="molecule type" value="Genomic_DNA"/>
</dbReference>
<keyword evidence="7" id="KW-1003">Cell membrane</keyword>
<dbReference type="AlphaFoldDB" id="A0A926HR43"/>
<feature type="transmembrane region" description="Helical" evidence="13">
    <location>
        <begin position="60"/>
        <end position="83"/>
    </location>
</feature>
<feature type="transmembrane region" description="Helical" evidence="13">
    <location>
        <begin position="95"/>
        <end position="121"/>
    </location>
</feature>
<feature type="transmembrane region" description="Helical" evidence="13">
    <location>
        <begin position="133"/>
        <end position="154"/>
    </location>
</feature>
<keyword evidence="11 13" id="KW-0472">Membrane</keyword>
<dbReference type="PANTHER" id="PTHR43298">
    <property type="entry name" value="MULTIDRUG RESISTANCE PROTEIN NORM-RELATED"/>
    <property type="match status" value="1"/>
</dbReference>
<keyword evidence="5" id="KW-0813">Transport</keyword>
<evidence type="ECO:0000256" key="12">
    <source>
        <dbReference type="ARBA" id="ARBA00031636"/>
    </source>
</evidence>
<dbReference type="PIRSF" id="PIRSF006603">
    <property type="entry name" value="DinF"/>
    <property type="match status" value="1"/>
</dbReference>
<reference evidence="14" key="1">
    <citation type="submission" date="2020-08" db="EMBL/GenBank/DDBJ databases">
        <title>Genome public.</title>
        <authorList>
            <person name="Liu C."/>
            <person name="Sun Q."/>
        </authorList>
    </citation>
    <scope>NUCLEOTIDE SEQUENCE</scope>
    <source>
        <strain evidence="14">NSJ-53</strain>
    </source>
</reference>
<evidence type="ECO:0000256" key="5">
    <source>
        <dbReference type="ARBA" id="ARBA00022448"/>
    </source>
</evidence>
<organism evidence="14 15">
    <name type="scientific">Gehongia tenuis</name>
    <dbReference type="NCBI Taxonomy" id="2763655"/>
    <lineage>
        <taxon>Bacteria</taxon>
        <taxon>Bacillati</taxon>
        <taxon>Bacillota</taxon>
        <taxon>Clostridia</taxon>
        <taxon>Christensenellales</taxon>
        <taxon>Christensenellaceae</taxon>
        <taxon>Gehongia</taxon>
    </lineage>
</organism>
<keyword evidence="9 13" id="KW-1133">Transmembrane helix</keyword>
<feature type="transmembrane region" description="Helical" evidence="13">
    <location>
        <begin position="14"/>
        <end position="32"/>
    </location>
</feature>
<dbReference type="GO" id="GO:0005886">
    <property type="term" value="C:plasma membrane"/>
    <property type="evidence" value="ECO:0007669"/>
    <property type="project" value="UniProtKB-SubCell"/>
</dbReference>
<evidence type="ECO:0000256" key="1">
    <source>
        <dbReference type="ARBA" id="ARBA00003408"/>
    </source>
</evidence>
<feature type="transmembrane region" description="Helical" evidence="13">
    <location>
        <begin position="397"/>
        <end position="417"/>
    </location>
</feature>
<dbReference type="GO" id="GO:0006811">
    <property type="term" value="P:monoatomic ion transport"/>
    <property type="evidence" value="ECO:0007669"/>
    <property type="project" value="UniProtKB-KW"/>
</dbReference>
<dbReference type="CDD" id="cd13134">
    <property type="entry name" value="MATE_like_8"/>
    <property type="match status" value="1"/>
</dbReference>
<dbReference type="Pfam" id="PF01554">
    <property type="entry name" value="MatE"/>
    <property type="match status" value="2"/>
</dbReference>
<feature type="transmembrane region" description="Helical" evidence="13">
    <location>
        <begin position="286"/>
        <end position="305"/>
    </location>
</feature>
<dbReference type="InterPro" id="IPR002528">
    <property type="entry name" value="MATE_fam"/>
</dbReference>
<keyword evidence="6" id="KW-0050">Antiport</keyword>
<feature type="transmembrane region" description="Helical" evidence="13">
    <location>
        <begin position="256"/>
        <end position="280"/>
    </location>
</feature>
<evidence type="ECO:0000256" key="3">
    <source>
        <dbReference type="ARBA" id="ARBA00010199"/>
    </source>
</evidence>
<dbReference type="InterPro" id="IPR048279">
    <property type="entry name" value="MdtK-like"/>
</dbReference>
<dbReference type="InterPro" id="IPR050222">
    <property type="entry name" value="MATE_MdtK"/>
</dbReference>
<comment type="function">
    <text evidence="1">Multidrug efflux pump.</text>
</comment>
<accession>A0A926HR43</accession>
<evidence type="ECO:0000256" key="8">
    <source>
        <dbReference type="ARBA" id="ARBA00022692"/>
    </source>
</evidence>
<evidence type="ECO:0000256" key="9">
    <source>
        <dbReference type="ARBA" id="ARBA00022989"/>
    </source>
</evidence>
<proteinExistence type="inferred from homology"/>
<dbReference type="PANTHER" id="PTHR43298:SF2">
    <property type="entry name" value="FMN_FAD EXPORTER YEEO-RELATED"/>
    <property type="match status" value="1"/>
</dbReference>
<dbReference type="GO" id="GO:0015297">
    <property type="term" value="F:antiporter activity"/>
    <property type="evidence" value="ECO:0007669"/>
    <property type="project" value="UniProtKB-KW"/>
</dbReference>
<comment type="similarity">
    <text evidence="3">Belongs to the multi antimicrobial extrusion (MATE) (TC 2.A.66.1) family.</text>
</comment>
<keyword evidence="15" id="KW-1185">Reference proteome</keyword>
<evidence type="ECO:0000313" key="15">
    <source>
        <dbReference type="Proteomes" id="UP000623172"/>
    </source>
</evidence>
<keyword evidence="8 13" id="KW-0812">Transmembrane</keyword>
<comment type="caution">
    <text evidence="14">The sequence shown here is derived from an EMBL/GenBank/DDBJ whole genome shotgun (WGS) entry which is preliminary data.</text>
</comment>
<evidence type="ECO:0000256" key="10">
    <source>
        <dbReference type="ARBA" id="ARBA00023065"/>
    </source>
</evidence>
<dbReference type="GO" id="GO:0042910">
    <property type="term" value="F:xenobiotic transmembrane transporter activity"/>
    <property type="evidence" value="ECO:0007669"/>
    <property type="project" value="InterPro"/>
</dbReference>
<feature type="transmembrane region" description="Helical" evidence="13">
    <location>
        <begin position="326"/>
        <end position="346"/>
    </location>
</feature>
<name>A0A926HR43_9FIRM</name>
<dbReference type="RefSeq" id="WP_249316691.1">
    <property type="nucleotide sequence ID" value="NZ_JACRSR010000003.1"/>
</dbReference>
<dbReference type="Proteomes" id="UP000623172">
    <property type="component" value="Unassembled WGS sequence"/>
</dbReference>
<sequence>MLAFFKDIFSDKRFYHTLITLAIPIVIQNFLLSSLNMVDSLMVGALGETAIAAVGVANQLFYLFNITIIGVGTGCSIFIAQFWGSSNHEPIKKVLGVGLMTMLFFAVIFTAGALFIPHIILGLFSRDPAVIELATQYLTVVSLSYIITGATVVFTNALKSIGNTKAPMIVSIIAVATNAGLNYVLIFGKLGFPELGVLGAAIATVIARIIEFCAILFFALRKNSPLRGKFRSYITVSRDLVKKLYASMVPVVLNEAVFGVLTSLYTVAYGIIGTQAIAAVQISNTVQNLFTVVCISMSGAALVMVGHEIGAGHMDEVHHYARRLTVLSLMVGAALGIALALAAPPISTLFNVSPEVRQSAINLMRLFSLILPLTVVNMVVLFGVLRGGGDTKFPLYAEVFTMGCLAVPLAFLGAAVFHFTVEQVYMLIMIEPAAKCVLCYFRMRGNKWIKDVTTGVAA</sequence>
<gene>
    <name evidence="14" type="ORF">H8696_08605</name>
</gene>
<evidence type="ECO:0000313" key="14">
    <source>
        <dbReference type="EMBL" id="MBC8531906.1"/>
    </source>
</evidence>
<evidence type="ECO:0000256" key="13">
    <source>
        <dbReference type="SAM" id="Phobius"/>
    </source>
</evidence>